<keyword evidence="8" id="KW-1185">Reference proteome</keyword>
<keyword evidence="3 5" id="KW-1133">Transmembrane helix</keyword>
<comment type="subcellular location">
    <subcellularLocation>
        <location evidence="1">Membrane</location>
        <topology evidence="1">Multi-pass membrane protein</topology>
    </subcellularLocation>
</comment>
<protein>
    <recommendedName>
        <fullName evidence="6">NfeD-like C-terminal domain-containing protein</fullName>
    </recommendedName>
</protein>
<dbReference type="InterPro" id="IPR002810">
    <property type="entry name" value="NfeD-like_C"/>
</dbReference>
<dbReference type="PANTHER" id="PTHR33507">
    <property type="entry name" value="INNER MEMBRANE PROTEIN YBBJ"/>
    <property type="match status" value="1"/>
</dbReference>
<name>A0A3G6J0J9_9CORY</name>
<dbReference type="Gene3D" id="2.40.50.140">
    <property type="entry name" value="Nucleic acid-binding proteins"/>
    <property type="match status" value="1"/>
</dbReference>
<dbReference type="OrthoDB" id="9792945at2"/>
<organism evidence="7 8">
    <name type="scientific">Corynebacterium gerontici</name>
    <dbReference type="NCBI Taxonomy" id="2079234"/>
    <lineage>
        <taxon>Bacteria</taxon>
        <taxon>Bacillati</taxon>
        <taxon>Actinomycetota</taxon>
        <taxon>Actinomycetes</taxon>
        <taxon>Mycobacteriales</taxon>
        <taxon>Corynebacteriaceae</taxon>
        <taxon>Corynebacterium</taxon>
    </lineage>
</organism>
<dbReference type="GO" id="GO:0005886">
    <property type="term" value="C:plasma membrane"/>
    <property type="evidence" value="ECO:0007669"/>
    <property type="project" value="TreeGrafter"/>
</dbReference>
<accession>A0A3G6J0J9</accession>
<dbReference type="InterPro" id="IPR052165">
    <property type="entry name" value="Membrane_assoc_protease"/>
</dbReference>
<dbReference type="RefSeq" id="WP_123934051.1">
    <property type="nucleotide sequence ID" value="NZ_CP033897.1"/>
</dbReference>
<sequence length="142" mass="14723">MGALIWIVIALALAGLELLAGELTFLMLGGGALAAAGTSMVSDSLPVQAVVFAVVSIALLGLVKPIAKKRMLQAPALDTSPRAALGQRAEVLELVDATSGQIRFDGGIWSARSLHEDERFTVGESVQVVDIDGTTAVVWKGI</sequence>
<evidence type="ECO:0000256" key="2">
    <source>
        <dbReference type="ARBA" id="ARBA00022692"/>
    </source>
</evidence>
<keyword evidence="4 5" id="KW-0472">Membrane</keyword>
<dbReference type="EMBL" id="CP033897">
    <property type="protein sequence ID" value="AZA11446.1"/>
    <property type="molecule type" value="Genomic_DNA"/>
</dbReference>
<dbReference type="KEGG" id="cgk:CGERO_05695"/>
<evidence type="ECO:0000259" key="6">
    <source>
        <dbReference type="Pfam" id="PF01957"/>
    </source>
</evidence>
<dbReference type="AlphaFoldDB" id="A0A3G6J0J9"/>
<dbReference type="Proteomes" id="UP000271587">
    <property type="component" value="Chromosome"/>
</dbReference>
<feature type="domain" description="NfeD-like C-terminal" evidence="6">
    <location>
        <begin position="84"/>
        <end position="140"/>
    </location>
</feature>
<evidence type="ECO:0000256" key="4">
    <source>
        <dbReference type="ARBA" id="ARBA00023136"/>
    </source>
</evidence>
<evidence type="ECO:0000256" key="3">
    <source>
        <dbReference type="ARBA" id="ARBA00022989"/>
    </source>
</evidence>
<dbReference type="SUPFAM" id="SSF141322">
    <property type="entry name" value="NfeD domain-like"/>
    <property type="match status" value="1"/>
</dbReference>
<evidence type="ECO:0000256" key="5">
    <source>
        <dbReference type="SAM" id="Phobius"/>
    </source>
</evidence>
<reference evidence="7 8" key="1">
    <citation type="submission" date="2018-11" db="EMBL/GenBank/DDBJ databases">
        <authorList>
            <person name="Kleinhagauer T."/>
            <person name="Glaeser S.P."/>
            <person name="Spergser J."/>
            <person name="Ruckert C."/>
            <person name="Kaempfer P."/>
            <person name="Busse H.-J."/>
        </authorList>
    </citation>
    <scope>NUCLEOTIDE SEQUENCE [LARGE SCALE GENOMIC DNA]</scope>
    <source>
        <strain evidence="7 8">W8</strain>
    </source>
</reference>
<feature type="transmembrane region" description="Helical" evidence="5">
    <location>
        <begin position="44"/>
        <end position="63"/>
    </location>
</feature>
<dbReference type="PANTHER" id="PTHR33507:SF3">
    <property type="entry name" value="INNER MEMBRANE PROTEIN YBBJ"/>
    <property type="match status" value="1"/>
</dbReference>
<evidence type="ECO:0000256" key="1">
    <source>
        <dbReference type="ARBA" id="ARBA00004141"/>
    </source>
</evidence>
<gene>
    <name evidence="7" type="ORF">CGERO_05695</name>
</gene>
<keyword evidence="2 5" id="KW-0812">Transmembrane</keyword>
<evidence type="ECO:0000313" key="7">
    <source>
        <dbReference type="EMBL" id="AZA11446.1"/>
    </source>
</evidence>
<dbReference type="Pfam" id="PF01957">
    <property type="entry name" value="NfeD"/>
    <property type="match status" value="1"/>
</dbReference>
<dbReference type="InterPro" id="IPR012340">
    <property type="entry name" value="NA-bd_OB-fold"/>
</dbReference>
<proteinExistence type="predicted"/>
<evidence type="ECO:0000313" key="8">
    <source>
        <dbReference type="Proteomes" id="UP000271587"/>
    </source>
</evidence>